<dbReference type="EMBL" id="SCKW01000012">
    <property type="protein sequence ID" value="RWZ79445.1"/>
    <property type="molecule type" value="Genomic_DNA"/>
</dbReference>
<dbReference type="Proteomes" id="UP000289269">
    <property type="component" value="Unassembled WGS sequence"/>
</dbReference>
<protein>
    <submittedName>
        <fullName evidence="1">Zn-dependent hydrolase</fullName>
    </submittedName>
</protein>
<dbReference type="Gene3D" id="3.60.15.10">
    <property type="entry name" value="Ribonuclease Z/Hydroxyacylglutathione hydrolase-like"/>
    <property type="match status" value="1"/>
</dbReference>
<evidence type="ECO:0000313" key="1">
    <source>
        <dbReference type="EMBL" id="RWZ79445.1"/>
    </source>
</evidence>
<name>A0A4Q0AIU2_9BACT</name>
<accession>A0A4Q0AIU2</accession>
<dbReference type="Pfam" id="PF13483">
    <property type="entry name" value="Lactamase_B_3"/>
    <property type="match status" value="1"/>
</dbReference>
<keyword evidence="2" id="KW-1185">Reference proteome</keyword>
<comment type="caution">
    <text evidence="1">The sequence shown here is derived from an EMBL/GenBank/DDBJ whole genome shotgun (WGS) entry which is preliminary data.</text>
</comment>
<dbReference type="PANTHER" id="PTHR39189">
    <property type="entry name" value="UPF0173 METAL-DEPENDENT HYDROLASE YTKL"/>
    <property type="match status" value="1"/>
</dbReference>
<keyword evidence="1" id="KW-0378">Hydrolase</keyword>
<dbReference type="GO" id="GO:0016787">
    <property type="term" value="F:hydrolase activity"/>
    <property type="evidence" value="ECO:0007669"/>
    <property type="project" value="UniProtKB-KW"/>
</dbReference>
<dbReference type="PANTHER" id="PTHR39189:SF1">
    <property type="entry name" value="UPF0173 METAL-DEPENDENT HYDROLASE YTKL"/>
    <property type="match status" value="1"/>
</dbReference>
<sequence length="211" mass="22970">MDIEYKGANCLRISTKRHVIVVDTRLSLDGMEDYKDKSATVQLSTQRALASPFYGNILTLDMPGEYEADGLVVRGVAATRHIDKPSDPKQATIFRMTAAGISLVVVGHVAPDLTEDQLETIGSADILIIPVGGGGYTLDAHEAVKITRQIDPKIVIPTHYTDKGINYEVPQSGLDPFLSELGAPQESLTRLKLKSVPSEEALKVCILERSR</sequence>
<dbReference type="SUPFAM" id="SSF56281">
    <property type="entry name" value="Metallo-hydrolase/oxidoreductase"/>
    <property type="match status" value="1"/>
</dbReference>
<proteinExistence type="predicted"/>
<evidence type="ECO:0000313" key="2">
    <source>
        <dbReference type="Proteomes" id="UP000289269"/>
    </source>
</evidence>
<dbReference type="AlphaFoldDB" id="A0A4Q0AIU2"/>
<dbReference type="InterPro" id="IPR036866">
    <property type="entry name" value="RibonucZ/Hydroxyglut_hydro"/>
</dbReference>
<organism evidence="1 2">
    <name type="scientific">Candidatus Chaera renei</name>
    <dbReference type="NCBI Taxonomy" id="2506947"/>
    <lineage>
        <taxon>Bacteria</taxon>
        <taxon>Candidatus Saccharimonadota</taxon>
        <taxon>Candidatus Saccharimonadia</taxon>
        <taxon>Candidatus Saccharimonadales</taxon>
        <taxon>Candidatus Saccharimonadaceae</taxon>
        <taxon>Candidatus Chaera</taxon>
    </lineage>
</organism>
<reference evidence="1" key="1">
    <citation type="submission" date="2019-01" db="EMBL/GenBank/DDBJ databases">
        <title>Genomic signatures and co-occurrence patterns of the ultra-small Saccharimodia (Patescibacteria phylum) suggest a symbiotic lifestyle.</title>
        <authorList>
            <person name="Lemos L."/>
            <person name="Medeiros J."/>
            <person name="Andreote F."/>
            <person name="Fernandes G."/>
            <person name="Varani A."/>
            <person name="Oliveira G."/>
            <person name="Pylro V."/>
        </authorList>
    </citation>
    <scope>NUCLEOTIDE SEQUENCE [LARGE SCALE GENOMIC DNA]</scope>
    <source>
        <strain evidence="1">AMD01</strain>
    </source>
</reference>
<gene>
    <name evidence="1" type="ORF">EOT04_01670</name>
</gene>